<dbReference type="PRINTS" id="PR00080">
    <property type="entry name" value="SDRFAMILY"/>
</dbReference>
<dbReference type="PRINTS" id="PR00081">
    <property type="entry name" value="GDHRDH"/>
</dbReference>
<evidence type="ECO:0000313" key="7">
    <source>
        <dbReference type="Proteomes" id="UP000274346"/>
    </source>
</evidence>
<evidence type="ECO:0000256" key="1">
    <source>
        <dbReference type="ARBA" id="ARBA00006484"/>
    </source>
</evidence>
<dbReference type="Gene3D" id="3.40.50.720">
    <property type="entry name" value="NAD(P)-binding Rossmann-like Domain"/>
    <property type="match status" value="1"/>
</dbReference>
<dbReference type="FunFam" id="3.40.50.720:FF:000084">
    <property type="entry name" value="Short-chain dehydrogenase reductase"/>
    <property type="match status" value="1"/>
</dbReference>
<keyword evidence="3 6" id="KW-0560">Oxidoreductase</keyword>
<gene>
    <name evidence="6" type="primary">fabG_9</name>
    <name evidence="6" type="ORF">NCTC13098_04282</name>
</gene>
<dbReference type="SMART" id="SM00822">
    <property type="entry name" value="PKS_KR"/>
    <property type="match status" value="1"/>
</dbReference>
<evidence type="ECO:0000259" key="5">
    <source>
        <dbReference type="SMART" id="SM00822"/>
    </source>
</evidence>
<dbReference type="AlphaFoldDB" id="A0A3P8JXE1"/>
<dbReference type="PANTHER" id="PTHR24321">
    <property type="entry name" value="DEHYDROGENASES, SHORT CHAIN"/>
    <property type="match status" value="1"/>
</dbReference>
<feature type="domain" description="Ketoreductase" evidence="5">
    <location>
        <begin position="6"/>
        <end position="187"/>
    </location>
</feature>
<accession>A0A3P8JXE1</accession>
<dbReference type="PANTHER" id="PTHR24321:SF8">
    <property type="entry name" value="ESTRADIOL 17-BETA-DEHYDROGENASE 8-RELATED"/>
    <property type="match status" value="1"/>
</dbReference>
<dbReference type="KEGG" id="rtg:NCTC13098_04282"/>
<evidence type="ECO:0000313" key="6">
    <source>
        <dbReference type="EMBL" id="VDR27907.1"/>
    </source>
</evidence>
<dbReference type="InterPro" id="IPR057326">
    <property type="entry name" value="KR_dom"/>
</dbReference>
<sequence length="249" mass="26458">MSFQHKVAIVTGSTAGIGEVVAEQLHRAGARVVVVGRSREQAERKAKSLSADGRTAAGIACDVSQPEQVRRMIDEVVSRFGRLDYAVNNAGITGESHKNIAQQTIDNWERVIATSLSSVFYCMKYEIPPLLKSGGGAIVNLSAVNGLVGIPGLAPYTTAKHGVIGLTQTAALEFAQQGLRVNAVAPGYVSTPRINQLPADVQSAFANSHPLKRMAKMQEVADFILFLLSEKSGFCSGGIYPIDGGYLAE</sequence>
<dbReference type="Proteomes" id="UP000274346">
    <property type="component" value="Chromosome"/>
</dbReference>
<protein>
    <submittedName>
        <fullName evidence="6">3-oxoacyl-[acyl-carrier-protein] reductase FabG</fullName>
        <ecNumber evidence="6">1.1.1.100</ecNumber>
    </submittedName>
</protein>
<dbReference type="EC" id="1.1.1.100" evidence="6"/>
<organism evidence="6 7">
    <name type="scientific">Raoultella terrigena</name>
    <name type="common">Klebsiella terrigena</name>
    <dbReference type="NCBI Taxonomy" id="577"/>
    <lineage>
        <taxon>Bacteria</taxon>
        <taxon>Pseudomonadati</taxon>
        <taxon>Pseudomonadota</taxon>
        <taxon>Gammaproteobacteria</taxon>
        <taxon>Enterobacterales</taxon>
        <taxon>Enterobacteriaceae</taxon>
        <taxon>Klebsiella/Raoultella group</taxon>
        <taxon>Raoultella</taxon>
    </lineage>
</organism>
<dbReference type="PROSITE" id="PS00061">
    <property type="entry name" value="ADH_SHORT"/>
    <property type="match status" value="1"/>
</dbReference>
<evidence type="ECO:0000256" key="3">
    <source>
        <dbReference type="ARBA" id="ARBA00023002"/>
    </source>
</evidence>
<dbReference type="SUPFAM" id="SSF51735">
    <property type="entry name" value="NAD(P)-binding Rossmann-fold domains"/>
    <property type="match status" value="1"/>
</dbReference>
<comment type="similarity">
    <text evidence="1">Belongs to the short-chain dehydrogenases/reductases (SDR) family.</text>
</comment>
<name>A0A3P8JXE1_RAOTE</name>
<dbReference type="GO" id="GO:0004316">
    <property type="term" value="F:3-oxoacyl-[acyl-carrier-protein] reductase (NADPH) activity"/>
    <property type="evidence" value="ECO:0007669"/>
    <property type="project" value="UniProtKB-EC"/>
</dbReference>
<evidence type="ECO:0000256" key="2">
    <source>
        <dbReference type="ARBA" id="ARBA00011881"/>
    </source>
</evidence>
<dbReference type="Pfam" id="PF13561">
    <property type="entry name" value="adh_short_C2"/>
    <property type="match status" value="1"/>
</dbReference>
<dbReference type="InterPro" id="IPR020904">
    <property type="entry name" value="Sc_DH/Rdtase_CS"/>
</dbReference>
<dbReference type="EMBL" id="LR131271">
    <property type="protein sequence ID" value="VDR27907.1"/>
    <property type="molecule type" value="Genomic_DNA"/>
</dbReference>
<reference evidence="6 7" key="1">
    <citation type="submission" date="2018-12" db="EMBL/GenBank/DDBJ databases">
        <authorList>
            <consortium name="Pathogen Informatics"/>
        </authorList>
    </citation>
    <scope>NUCLEOTIDE SEQUENCE [LARGE SCALE GENOMIC DNA]</scope>
    <source>
        <strain evidence="6 7">NCTC13098</strain>
    </source>
</reference>
<comment type="subunit">
    <text evidence="2">Homotetramer.</text>
</comment>
<proteinExistence type="inferred from homology"/>
<keyword evidence="4" id="KW-0520">NAD</keyword>
<dbReference type="InterPro" id="IPR036291">
    <property type="entry name" value="NAD(P)-bd_dom_sf"/>
</dbReference>
<dbReference type="InterPro" id="IPR002347">
    <property type="entry name" value="SDR_fam"/>
</dbReference>
<evidence type="ECO:0000256" key="4">
    <source>
        <dbReference type="ARBA" id="ARBA00023027"/>
    </source>
</evidence>